<evidence type="ECO:0000256" key="1">
    <source>
        <dbReference type="ARBA" id="ARBA00022485"/>
    </source>
</evidence>
<dbReference type="EMBL" id="MSLT01000023">
    <property type="protein sequence ID" value="OUD12570.1"/>
    <property type="molecule type" value="Genomic_DNA"/>
</dbReference>
<dbReference type="PANTHER" id="PTHR43687:SF4">
    <property type="entry name" value="BLR5484 PROTEIN"/>
    <property type="match status" value="1"/>
</dbReference>
<feature type="domain" description="4Fe-4S ferredoxin-type" evidence="5">
    <location>
        <begin position="443"/>
        <end position="472"/>
    </location>
</feature>
<keyword evidence="2" id="KW-0479">Metal-binding</keyword>
<dbReference type="InterPro" id="IPR017896">
    <property type="entry name" value="4Fe4S_Fe-S-bd"/>
</dbReference>
<sequence>MTIDSSTLSQARTAALKASQAFIPTATSLVSYQSSGKLLIIGTVDQAIPLAKQLSLYLECAIILPEHSPNDYVQMSAIPMTRGKVQKISGYLGHYYVELMVNNQAYNPAILFNGHHEFIDLILDLTEPPHLKQEIFPVGYYAPNGNEAIVAALLQELPDMMGQFDKPKFFNYDPNICAHGRSGQVGCTLCLTACPTEAIQSQGEHIAVNPHLCQGAGSCTSVCPTGALTYNYPSLADTLNQLRQLLSTFFEHGGEQARVIFYSRDKAESMAELTNLLPPYFLPFAVAEIGSVGIDLMLSTLAYGAQQIILLSDDQTTPMVIDVLNKQCSYIQPLLTAMGYPVAMVKLQLWQNDLMQLSTHLQEPVILPNIKRVTYAGLNEKRTLLRLAITHLYQQAKQHPSEVALPQGAPFGEIQVDVLRCTLCMACVSQCPCAALSDGGEVPLLKFNESACVQCGLCQASCPEEAITLSARYLFSSELRMTPRIINETQPFHCIDCGKPFATQLMINRMQSKLKDHWMFQGDGIRKLQMCENCRVKVMFNEQA</sequence>
<organism evidence="6 7">
    <name type="scientific">Thioflexithrix psekupsensis</name>
    <dbReference type="NCBI Taxonomy" id="1570016"/>
    <lineage>
        <taxon>Bacteria</taxon>
        <taxon>Pseudomonadati</taxon>
        <taxon>Pseudomonadota</taxon>
        <taxon>Gammaproteobacteria</taxon>
        <taxon>Thiotrichales</taxon>
        <taxon>Thioflexithrix</taxon>
    </lineage>
</organism>
<keyword evidence="1" id="KW-0004">4Fe-4S</keyword>
<dbReference type="GO" id="GO:0046872">
    <property type="term" value="F:metal ion binding"/>
    <property type="evidence" value="ECO:0007669"/>
    <property type="project" value="UniProtKB-KW"/>
</dbReference>
<dbReference type="Pfam" id="PF12838">
    <property type="entry name" value="Fer4_7"/>
    <property type="match status" value="1"/>
</dbReference>
<dbReference type="RefSeq" id="WP_086489529.1">
    <property type="nucleotide sequence ID" value="NZ_MSLT01000023.1"/>
</dbReference>
<evidence type="ECO:0000313" key="6">
    <source>
        <dbReference type="EMBL" id="OUD12570.1"/>
    </source>
</evidence>
<dbReference type="PROSITE" id="PS51379">
    <property type="entry name" value="4FE4S_FER_2"/>
    <property type="match status" value="3"/>
</dbReference>
<dbReference type="SUPFAM" id="SSF54862">
    <property type="entry name" value="4Fe-4S ferredoxins"/>
    <property type="match status" value="1"/>
</dbReference>
<dbReference type="Proteomes" id="UP000194798">
    <property type="component" value="Unassembled WGS sequence"/>
</dbReference>
<protein>
    <recommendedName>
        <fullName evidence="5">4Fe-4S ferredoxin-type domain-containing protein</fullName>
    </recommendedName>
</protein>
<comment type="caution">
    <text evidence="6">The sequence shown here is derived from an EMBL/GenBank/DDBJ whole genome shotgun (WGS) entry which is preliminary data.</text>
</comment>
<evidence type="ECO:0000256" key="4">
    <source>
        <dbReference type="ARBA" id="ARBA00023014"/>
    </source>
</evidence>
<name>A0A251X5B6_9GAMM</name>
<dbReference type="GO" id="GO:0051539">
    <property type="term" value="F:4 iron, 4 sulfur cluster binding"/>
    <property type="evidence" value="ECO:0007669"/>
    <property type="project" value="UniProtKB-KW"/>
</dbReference>
<accession>A0A251X5B6</accession>
<feature type="domain" description="4Fe-4S ferredoxin-type" evidence="5">
    <location>
        <begin position="412"/>
        <end position="441"/>
    </location>
</feature>
<evidence type="ECO:0000256" key="3">
    <source>
        <dbReference type="ARBA" id="ARBA00023004"/>
    </source>
</evidence>
<dbReference type="OrthoDB" id="9808559at2"/>
<reference evidence="6 7" key="1">
    <citation type="submission" date="2016-12" db="EMBL/GenBank/DDBJ databases">
        <title>Thioflexothrix psekupsii D3 genome sequencing and assembly.</title>
        <authorList>
            <person name="Fomenkov A."/>
            <person name="Vincze T."/>
            <person name="Grabovich M."/>
            <person name="Anton B.P."/>
            <person name="Dubinina G."/>
            <person name="Orlova M."/>
            <person name="Belousova E."/>
            <person name="Roberts R.J."/>
        </authorList>
    </citation>
    <scope>NUCLEOTIDE SEQUENCE [LARGE SCALE GENOMIC DNA]</scope>
    <source>
        <strain evidence="6">D3</strain>
    </source>
</reference>
<dbReference type="PANTHER" id="PTHR43687">
    <property type="entry name" value="ADENYLYLSULFATE REDUCTASE, BETA SUBUNIT"/>
    <property type="match status" value="1"/>
</dbReference>
<evidence type="ECO:0000259" key="5">
    <source>
        <dbReference type="PROSITE" id="PS51379"/>
    </source>
</evidence>
<feature type="domain" description="4Fe-4S ferredoxin-type" evidence="5">
    <location>
        <begin position="204"/>
        <end position="233"/>
    </location>
</feature>
<proteinExistence type="predicted"/>
<evidence type="ECO:0000256" key="2">
    <source>
        <dbReference type="ARBA" id="ARBA00022723"/>
    </source>
</evidence>
<dbReference type="PROSITE" id="PS00198">
    <property type="entry name" value="4FE4S_FER_1"/>
    <property type="match status" value="1"/>
</dbReference>
<evidence type="ECO:0000313" key="7">
    <source>
        <dbReference type="Proteomes" id="UP000194798"/>
    </source>
</evidence>
<dbReference type="InterPro" id="IPR050572">
    <property type="entry name" value="Fe-S_Ferredoxin"/>
</dbReference>
<dbReference type="AlphaFoldDB" id="A0A251X5B6"/>
<dbReference type="InterPro" id="IPR017900">
    <property type="entry name" value="4Fe4S_Fe_S_CS"/>
</dbReference>
<dbReference type="Gene3D" id="3.30.70.20">
    <property type="match status" value="2"/>
</dbReference>
<keyword evidence="7" id="KW-1185">Reference proteome</keyword>
<dbReference type="Pfam" id="PF00037">
    <property type="entry name" value="Fer4"/>
    <property type="match status" value="1"/>
</dbReference>
<keyword evidence="4" id="KW-0411">Iron-sulfur</keyword>
<keyword evidence="3" id="KW-0408">Iron</keyword>
<gene>
    <name evidence="6" type="ORF">TPSD3_15920</name>
</gene>